<keyword evidence="3" id="KW-1185">Reference proteome</keyword>
<name>A0A6J8B027_MYTCO</name>
<proteinExistence type="predicted"/>
<keyword evidence="1" id="KW-0802">TPR repeat</keyword>
<reference evidence="2 3" key="1">
    <citation type="submission" date="2020-06" db="EMBL/GenBank/DDBJ databases">
        <authorList>
            <person name="Li R."/>
            <person name="Bekaert M."/>
        </authorList>
    </citation>
    <scope>NUCLEOTIDE SEQUENCE [LARGE SCALE GENOMIC DNA]</scope>
    <source>
        <strain evidence="3">wild</strain>
    </source>
</reference>
<organism evidence="2 3">
    <name type="scientific">Mytilus coruscus</name>
    <name type="common">Sea mussel</name>
    <dbReference type="NCBI Taxonomy" id="42192"/>
    <lineage>
        <taxon>Eukaryota</taxon>
        <taxon>Metazoa</taxon>
        <taxon>Spiralia</taxon>
        <taxon>Lophotrochozoa</taxon>
        <taxon>Mollusca</taxon>
        <taxon>Bivalvia</taxon>
        <taxon>Autobranchia</taxon>
        <taxon>Pteriomorphia</taxon>
        <taxon>Mytilida</taxon>
        <taxon>Mytiloidea</taxon>
        <taxon>Mytilidae</taxon>
        <taxon>Mytilinae</taxon>
        <taxon>Mytilus</taxon>
    </lineage>
</organism>
<dbReference type="EMBL" id="CACVKT020002271">
    <property type="protein sequence ID" value="CAC5377176.1"/>
    <property type="molecule type" value="Genomic_DNA"/>
</dbReference>
<dbReference type="PROSITE" id="PS50005">
    <property type="entry name" value="TPR"/>
    <property type="match status" value="1"/>
</dbReference>
<feature type="repeat" description="TPR" evidence="1">
    <location>
        <begin position="182"/>
        <end position="215"/>
    </location>
</feature>
<evidence type="ECO:0000313" key="2">
    <source>
        <dbReference type="EMBL" id="CAC5377176.1"/>
    </source>
</evidence>
<dbReference type="SMART" id="SM00028">
    <property type="entry name" value="TPR"/>
    <property type="match status" value="2"/>
</dbReference>
<dbReference type="InterPro" id="IPR011990">
    <property type="entry name" value="TPR-like_helical_dom_sf"/>
</dbReference>
<dbReference type="Proteomes" id="UP000507470">
    <property type="component" value="Unassembled WGS sequence"/>
</dbReference>
<accession>A0A6J8B027</accession>
<dbReference type="SUPFAM" id="SSF48452">
    <property type="entry name" value="TPR-like"/>
    <property type="match status" value="1"/>
</dbReference>
<evidence type="ECO:0000256" key="1">
    <source>
        <dbReference type="PROSITE-ProRule" id="PRU00339"/>
    </source>
</evidence>
<evidence type="ECO:0000313" key="3">
    <source>
        <dbReference type="Proteomes" id="UP000507470"/>
    </source>
</evidence>
<dbReference type="InterPro" id="IPR019734">
    <property type="entry name" value="TPR_rpt"/>
</dbReference>
<dbReference type="AlphaFoldDB" id="A0A6J8B027"/>
<protein>
    <submittedName>
        <fullName evidence="2">Uncharacterized protein</fullName>
    </submittedName>
</protein>
<sequence>MCQHKVQRQSLVRTYDNKSTYTQYKNCISTLLLNVRHDAVSGWLMGASLFYKNKQYKIALDVLKYSLLKCSKEKLYRNMCLSDINYEMFSLNLFRQMNIAQLKQMLSINEVLFFKNSTLLPDEFRIIEETLGYVVPPVVYAHSIRFLCHYHLNNSIQCQHSLKDLQLIMEKDYFISDDSVKALSYNILGISFLLERDIKSAEQAFMKSVELFPEVDFNSAFRMLSLLKSATQDASISLYHYMCQKIVGTKEHITKLRVMNTVRDNLSKYEDRTTITSGSAGEGLRMRGSDIDIMILLMLIEITIGQLSKLLMVNKVWFFEKSPLLSDAFKIVDTSATTQPVVYAHFLSFLCQYHQNNIIQCQHYLQDLQSTIEEDYFIANAYEKVLSYNIIDVTLLLLGDIEKARQAFEKSEELFPNPDLNSESHRLSILDSMQLC</sequence>
<gene>
    <name evidence="2" type="ORF">MCOR_13539</name>
</gene>